<organism evidence="2 3">
    <name type="scientific">Rhizophagus irregularis (strain DAOM 197198w)</name>
    <name type="common">Glomus intraradices</name>
    <dbReference type="NCBI Taxonomy" id="1432141"/>
    <lineage>
        <taxon>Eukaryota</taxon>
        <taxon>Fungi</taxon>
        <taxon>Fungi incertae sedis</taxon>
        <taxon>Mucoromycota</taxon>
        <taxon>Glomeromycotina</taxon>
        <taxon>Glomeromycetes</taxon>
        <taxon>Glomerales</taxon>
        <taxon>Glomeraceae</taxon>
        <taxon>Rhizophagus</taxon>
    </lineage>
</organism>
<evidence type="ECO:0000313" key="3">
    <source>
        <dbReference type="Proteomes" id="UP000022910"/>
    </source>
</evidence>
<dbReference type="Proteomes" id="UP000022910">
    <property type="component" value="Unassembled WGS sequence"/>
</dbReference>
<dbReference type="HOGENOM" id="CLU_742168_0_0_1"/>
<dbReference type="AlphaFoldDB" id="A0A015LW98"/>
<dbReference type="InterPro" id="IPR017956">
    <property type="entry name" value="AT_hook_DNA-bd_motif"/>
</dbReference>
<dbReference type="OrthoDB" id="2409477at2759"/>
<dbReference type="Pfam" id="PF02178">
    <property type="entry name" value="AT_hook"/>
    <property type="match status" value="2"/>
</dbReference>
<gene>
    <name evidence="2" type="ORF">RirG_193310</name>
</gene>
<dbReference type="EMBL" id="JEMT01026566">
    <property type="protein sequence ID" value="EXX58938.1"/>
    <property type="molecule type" value="Genomic_DNA"/>
</dbReference>
<feature type="compositionally biased region" description="Low complexity" evidence="1">
    <location>
        <begin position="359"/>
        <end position="373"/>
    </location>
</feature>
<reference evidence="2 3" key="1">
    <citation type="submission" date="2014-02" db="EMBL/GenBank/DDBJ databases">
        <title>Single nucleus genome sequencing reveals high similarity among nuclei of an endomycorrhizal fungus.</title>
        <authorList>
            <person name="Lin K."/>
            <person name="Geurts R."/>
            <person name="Zhang Z."/>
            <person name="Limpens E."/>
            <person name="Saunders D.G."/>
            <person name="Mu D."/>
            <person name="Pang E."/>
            <person name="Cao H."/>
            <person name="Cha H."/>
            <person name="Lin T."/>
            <person name="Zhou Q."/>
            <person name="Shang Y."/>
            <person name="Li Y."/>
            <person name="Ivanov S."/>
            <person name="Sharma T."/>
            <person name="Velzen R.V."/>
            <person name="Ruijter N.D."/>
            <person name="Aanen D.K."/>
            <person name="Win J."/>
            <person name="Kamoun S."/>
            <person name="Bisseling T."/>
            <person name="Huang S."/>
        </authorList>
    </citation>
    <scope>NUCLEOTIDE SEQUENCE [LARGE SCALE GENOMIC DNA]</scope>
    <source>
        <strain evidence="3">DAOM197198w</strain>
    </source>
</reference>
<evidence type="ECO:0000256" key="1">
    <source>
        <dbReference type="SAM" id="MobiDB-lite"/>
    </source>
</evidence>
<feature type="compositionally biased region" description="Low complexity" evidence="1">
    <location>
        <begin position="333"/>
        <end position="348"/>
    </location>
</feature>
<protein>
    <submittedName>
        <fullName evidence="2">Uncharacterized protein</fullName>
    </submittedName>
</protein>
<keyword evidence="3" id="KW-1185">Reference proteome</keyword>
<name>A0A015LW98_RHIIW</name>
<feature type="region of interest" description="Disordered" evidence="1">
    <location>
        <begin position="140"/>
        <end position="181"/>
    </location>
</feature>
<accession>A0A015LW98</accession>
<comment type="caution">
    <text evidence="2">The sequence shown here is derived from an EMBL/GenBank/DDBJ whole genome shotgun (WGS) entry which is preliminary data.</text>
</comment>
<sequence>MSNVENNSNRSVKDDTNAFSELITAVRDVRDNADRFLGSLVRFDNIRHEVNIGSLNNFIQGILNTDYDEVEEVIAAGTSSTSQQSSTPTTITTAKTSPLLTESFTESLLVTHSMSSYILTTDIMSADIQINSKSSIVTGSQSDFSLTSQDDRSDVTSSTMTTTTNSATTPTSRISFKRPRGRPRKFSNNYVTIIDEVVPTKSGRRSSQKNASNVGTNRIIGKSTNSSEIYYSDTSDSSAIYSSDDDSHLDKVMNLVRTYISTTKSNILKDGIYTWKNTRPIFINEHLIKVKKLFRNNNIPSSTNEDDDIINAFKRIHTSRRSMYLTRQKCVHTNSNSNKSTIINVVNSDDNKRNRGRPPKSNNNSSKGKQSMR</sequence>
<feature type="compositionally biased region" description="Low complexity" evidence="1">
    <location>
        <begin position="156"/>
        <end position="172"/>
    </location>
</feature>
<evidence type="ECO:0000313" key="2">
    <source>
        <dbReference type="EMBL" id="EXX58938.1"/>
    </source>
</evidence>
<feature type="region of interest" description="Disordered" evidence="1">
    <location>
        <begin position="332"/>
        <end position="373"/>
    </location>
</feature>
<dbReference type="GO" id="GO:0003677">
    <property type="term" value="F:DNA binding"/>
    <property type="evidence" value="ECO:0007669"/>
    <property type="project" value="InterPro"/>
</dbReference>
<dbReference type="SMART" id="SM00384">
    <property type="entry name" value="AT_hook"/>
    <property type="match status" value="2"/>
</dbReference>
<proteinExistence type="predicted"/>